<evidence type="ECO:0000256" key="4">
    <source>
        <dbReference type="ARBA" id="ARBA00023002"/>
    </source>
</evidence>
<reference evidence="6 7" key="1">
    <citation type="submission" date="2019-04" db="EMBL/GenBank/DDBJ databases">
        <title>Friends and foes A comparative genomics study of 23 Aspergillus species from section Flavi.</title>
        <authorList>
            <consortium name="DOE Joint Genome Institute"/>
            <person name="Kjaerbolling I."/>
            <person name="Vesth T."/>
            <person name="Frisvad J.C."/>
            <person name="Nybo J.L."/>
            <person name="Theobald S."/>
            <person name="Kildgaard S."/>
            <person name="Isbrandt T."/>
            <person name="Kuo A."/>
            <person name="Sato A."/>
            <person name="Lyhne E.K."/>
            <person name="Kogle M.E."/>
            <person name="Wiebenga A."/>
            <person name="Kun R.S."/>
            <person name="Lubbers R.J."/>
            <person name="Makela M.R."/>
            <person name="Barry K."/>
            <person name="Chovatia M."/>
            <person name="Clum A."/>
            <person name="Daum C."/>
            <person name="Haridas S."/>
            <person name="He G."/>
            <person name="LaButti K."/>
            <person name="Lipzen A."/>
            <person name="Mondo S."/>
            <person name="Riley R."/>
            <person name="Salamov A."/>
            <person name="Simmons B.A."/>
            <person name="Magnuson J.K."/>
            <person name="Henrissat B."/>
            <person name="Mortensen U.H."/>
            <person name="Larsen T.O."/>
            <person name="Devries R.P."/>
            <person name="Grigoriev I.V."/>
            <person name="Machida M."/>
            <person name="Baker S.E."/>
            <person name="Andersen M.R."/>
        </authorList>
    </citation>
    <scope>NUCLEOTIDE SEQUENCE [LARGE SCALE GENOMIC DNA]</scope>
    <source>
        <strain evidence="6 7">CBS 151.66</strain>
    </source>
</reference>
<evidence type="ECO:0000313" key="6">
    <source>
        <dbReference type="EMBL" id="KAB8068830.1"/>
    </source>
</evidence>
<dbReference type="InterPro" id="IPR045170">
    <property type="entry name" value="MTOX"/>
</dbReference>
<dbReference type="AlphaFoldDB" id="A0A5N5WNQ1"/>
<dbReference type="GO" id="GO:0008115">
    <property type="term" value="F:sarcosine oxidase activity"/>
    <property type="evidence" value="ECO:0007669"/>
    <property type="project" value="TreeGrafter"/>
</dbReference>
<evidence type="ECO:0000313" key="7">
    <source>
        <dbReference type="Proteomes" id="UP000326565"/>
    </source>
</evidence>
<evidence type="ECO:0000256" key="5">
    <source>
        <dbReference type="SAM" id="MobiDB-lite"/>
    </source>
</evidence>
<dbReference type="GO" id="GO:0050031">
    <property type="term" value="F:L-pipecolate oxidase activity"/>
    <property type="evidence" value="ECO:0007669"/>
    <property type="project" value="TreeGrafter"/>
</dbReference>
<protein>
    <recommendedName>
        <fullName evidence="8">FAD/NAD(P)-binding domain-containing protein</fullName>
    </recommendedName>
</protein>
<evidence type="ECO:0000256" key="2">
    <source>
        <dbReference type="ARBA" id="ARBA00022630"/>
    </source>
</evidence>
<accession>A0A5N5WNQ1</accession>
<dbReference type="OrthoDB" id="2219495at2759"/>
<proteinExistence type="predicted"/>
<feature type="region of interest" description="Disordered" evidence="5">
    <location>
        <begin position="166"/>
        <end position="186"/>
    </location>
</feature>
<evidence type="ECO:0000256" key="3">
    <source>
        <dbReference type="ARBA" id="ARBA00022827"/>
    </source>
</evidence>
<keyword evidence="4" id="KW-0560">Oxidoreductase</keyword>
<comment type="cofactor">
    <cofactor evidence="1">
        <name>FAD</name>
        <dbReference type="ChEBI" id="CHEBI:57692"/>
    </cofactor>
</comment>
<name>A0A5N5WNQ1_9EURO</name>
<keyword evidence="3" id="KW-0274">FAD</keyword>
<dbReference type="EMBL" id="ML732371">
    <property type="protein sequence ID" value="KAB8068830.1"/>
    <property type="molecule type" value="Genomic_DNA"/>
</dbReference>
<keyword evidence="7" id="KW-1185">Reference proteome</keyword>
<organism evidence="6 7">
    <name type="scientific">Aspergillus leporis</name>
    <dbReference type="NCBI Taxonomy" id="41062"/>
    <lineage>
        <taxon>Eukaryota</taxon>
        <taxon>Fungi</taxon>
        <taxon>Dikarya</taxon>
        <taxon>Ascomycota</taxon>
        <taxon>Pezizomycotina</taxon>
        <taxon>Eurotiomycetes</taxon>
        <taxon>Eurotiomycetidae</taxon>
        <taxon>Eurotiales</taxon>
        <taxon>Aspergillaceae</taxon>
        <taxon>Aspergillus</taxon>
        <taxon>Aspergillus subgen. Circumdati</taxon>
    </lineage>
</organism>
<dbReference type="Gene3D" id="3.50.50.60">
    <property type="entry name" value="FAD/NAD(P)-binding domain"/>
    <property type="match status" value="1"/>
</dbReference>
<dbReference type="InterPro" id="IPR036188">
    <property type="entry name" value="FAD/NAD-bd_sf"/>
</dbReference>
<dbReference type="GO" id="GO:0050660">
    <property type="term" value="F:flavin adenine dinucleotide binding"/>
    <property type="evidence" value="ECO:0007669"/>
    <property type="project" value="InterPro"/>
</dbReference>
<sequence length="385" mass="43107">MSQNPKFTNTKITLVDTWNFEPEGPSSSTPNPAAANFDTSRIIRSDYSHSIYTVIAREAQQKWKAEWGADGRYRRQSIVMNGESRSMKKPMKAFKSVNYVKNAYAQSYERAGCNNDVVHVLDSESAVWEALGLSHNNNENDNKAAESANEEVSALRGYRNHDCGWADSGSKLDPPSSESDLDSDSDSELLNQVCGVTLKDGSHLTADLTILATGAMTPRLLGLPMFKKTFVIGLDNQGFMKLARFSWSGYRDVQKFAGVDAVPEFGTEDHWFQQPDLEAESTLRDYRDFLTDLSGHGIREVWRAYATLQQDHLRRFADVAYGKSLFITIGGLDHASKFLPVLGEKVYDLVLQGYHGEVGPASELTRELRRLWKCPDADSREIVDL</sequence>
<evidence type="ECO:0008006" key="8">
    <source>
        <dbReference type="Google" id="ProtNLM"/>
    </source>
</evidence>
<dbReference type="PANTHER" id="PTHR10961">
    <property type="entry name" value="PEROXISOMAL SARCOSINE OXIDASE"/>
    <property type="match status" value="1"/>
</dbReference>
<dbReference type="Proteomes" id="UP000326565">
    <property type="component" value="Unassembled WGS sequence"/>
</dbReference>
<dbReference type="GO" id="GO:0004657">
    <property type="term" value="F:proline dehydrogenase activity"/>
    <property type="evidence" value="ECO:0007669"/>
    <property type="project" value="TreeGrafter"/>
</dbReference>
<evidence type="ECO:0000256" key="1">
    <source>
        <dbReference type="ARBA" id="ARBA00001974"/>
    </source>
</evidence>
<keyword evidence="2" id="KW-0285">Flavoprotein</keyword>
<dbReference type="PANTHER" id="PTHR10961:SF46">
    <property type="entry name" value="PEROXISOMAL SARCOSINE OXIDASE"/>
    <property type="match status" value="1"/>
</dbReference>
<gene>
    <name evidence="6" type="ORF">BDV29DRAFT_162029</name>
</gene>
<dbReference type="Gene3D" id="3.30.9.10">
    <property type="entry name" value="D-Amino Acid Oxidase, subunit A, domain 2"/>
    <property type="match status" value="1"/>
</dbReference>